<name>A0ACA9P9G9_9GLOM</name>
<evidence type="ECO:0000313" key="1">
    <source>
        <dbReference type="EMBL" id="CAG8698049.1"/>
    </source>
</evidence>
<dbReference type="Proteomes" id="UP000789920">
    <property type="component" value="Unassembled WGS sequence"/>
</dbReference>
<reference evidence="1" key="1">
    <citation type="submission" date="2021-06" db="EMBL/GenBank/DDBJ databases">
        <authorList>
            <person name="Kallberg Y."/>
            <person name="Tangrot J."/>
            <person name="Rosling A."/>
        </authorList>
    </citation>
    <scope>NUCLEOTIDE SEQUENCE</scope>
    <source>
        <strain evidence="1">MA461A</strain>
    </source>
</reference>
<feature type="non-terminal residue" evidence="1">
    <location>
        <position position="52"/>
    </location>
</feature>
<dbReference type="EMBL" id="CAJVQC010019056">
    <property type="protein sequence ID" value="CAG8698049.1"/>
    <property type="molecule type" value="Genomic_DNA"/>
</dbReference>
<proteinExistence type="predicted"/>
<organism evidence="1 2">
    <name type="scientific">Racocetra persica</name>
    <dbReference type="NCBI Taxonomy" id="160502"/>
    <lineage>
        <taxon>Eukaryota</taxon>
        <taxon>Fungi</taxon>
        <taxon>Fungi incertae sedis</taxon>
        <taxon>Mucoromycota</taxon>
        <taxon>Glomeromycotina</taxon>
        <taxon>Glomeromycetes</taxon>
        <taxon>Diversisporales</taxon>
        <taxon>Gigasporaceae</taxon>
        <taxon>Racocetra</taxon>
    </lineage>
</organism>
<accession>A0ACA9P9G9</accession>
<protein>
    <submittedName>
        <fullName evidence="1">24147_t:CDS:1</fullName>
    </submittedName>
</protein>
<comment type="caution">
    <text evidence="1">The sequence shown here is derived from an EMBL/GenBank/DDBJ whole genome shotgun (WGS) entry which is preliminary data.</text>
</comment>
<sequence length="52" mass="6069">MVMANIPLKKVNYLRPFLQKYCHEGGSIPQAPTLRQVYLPDIFDDHILKLKD</sequence>
<evidence type="ECO:0000313" key="2">
    <source>
        <dbReference type="Proteomes" id="UP000789920"/>
    </source>
</evidence>
<gene>
    <name evidence="1" type="ORF">RPERSI_LOCUS9881</name>
</gene>
<keyword evidence="2" id="KW-1185">Reference proteome</keyword>